<dbReference type="InterPro" id="IPR046349">
    <property type="entry name" value="C1-like_sf"/>
</dbReference>
<keyword evidence="8" id="KW-0863">Zinc-finger</keyword>
<dbReference type="VEuPathDB" id="VectorBase:LLOJ007882"/>
<dbReference type="PROSITE" id="PS50081">
    <property type="entry name" value="ZF_DAG_PE_2"/>
    <property type="match status" value="2"/>
</dbReference>
<dbReference type="CDD" id="cd20838">
    <property type="entry name" value="C1_nPKC_epsilon-like_rpt2"/>
    <property type="match status" value="1"/>
</dbReference>
<dbReference type="Pfam" id="PF00130">
    <property type="entry name" value="C1_1"/>
    <property type="match status" value="2"/>
</dbReference>
<dbReference type="GO" id="GO:0005829">
    <property type="term" value="C:cytosol"/>
    <property type="evidence" value="ECO:0007669"/>
    <property type="project" value="TreeGrafter"/>
</dbReference>
<dbReference type="PRINTS" id="PR00008">
    <property type="entry name" value="DAGPEDOMAIN"/>
</dbReference>
<dbReference type="GO" id="GO:0004674">
    <property type="term" value="F:protein serine/threonine kinase activity"/>
    <property type="evidence" value="ECO:0007669"/>
    <property type="project" value="UniProtKB-KW"/>
</dbReference>
<evidence type="ECO:0000256" key="11">
    <source>
        <dbReference type="SAM" id="MobiDB-lite"/>
    </source>
</evidence>
<reference evidence="13" key="1">
    <citation type="submission" date="2020-05" db="UniProtKB">
        <authorList>
            <consortium name="EnsemblMetazoa"/>
        </authorList>
    </citation>
    <scope>IDENTIFICATION</scope>
    <source>
        <strain evidence="13">Jacobina</strain>
    </source>
</reference>
<evidence type="ECO:0000256" key="3">
    <source>
        <dbReference type="ARBA" id="ARBA00022443"/>
    </source>
</evidence>
<evidence type="ECO:0000256" key="9">
    <source>
        <dbReference type="ARBA" id="ARBA00022833"/>
    </source>
</evidence>
<dbReference type="SMART" id="SM00109">
    <property type="entry name" value="C1"/>
    <property type="match status" value="2"/>
</dbReference>
<evidence type="ECO:0000256" key="1">
    <source>
        <dbReference type="ARBA" id="ARBA00004278"/>
    </source>
</evidence>
<dbReference type="VEuPathDB" id="VectorBase:LLONM1_006330"/>
<dbReference type="PANTHER" id="PTHR22968">
    <property type="entry name" value="PROTEIN KINASE C, MU"/>
    <property type="match status" value="1"/>
</dbReference>
<dbReference type="GO" id="GO:0035556">
    <property type="term" value="P:intracellular signal transduction"/>
    <property type="evidence" value="ECO:0007669"/>
    <property type="project" value="TreeGrafter"/>
</dbReference>
<sequence length="164" mass="18626">MAIDSPSEVTPLTVSGSEGRELERAGLTRRRRRGRVHQVNGHNFKATTLKQPTFCTKCRGFIWGIGKQGYQCQVCTCVVHKKCHRAVITKCVGMEREPNDQQQNEQELPHNFAIHHYNRPTFCDHCGSLIYGLMKQGMQCNGCKMNIHKRCQKNVGHDCGARTE</sequence>
<keyword evidence="5" id="KW-0963">Cytoplasm</keyword>
<dbReference type="PANTHER" id="PTHR22968:SF26">
    <property type="entry name" value="SERINE_THREONINE-PROTEIN KINASE D3"/>
    <property type="match status" value="1"/>
</dbReference>
<dbReference type="PROSITE" id="PS00479">
    <property type="entry name" value="ZF_DAG_PE_1"/>
    <property type="match status" value="1"/>
</dbReference>
<dbReference type="InterPro" id="IPR020454">
    <property type="entry name" value="DAG/PE-bd"/>
</dbReference>
<dbReference type="AlphaFoldDB" id="A0A1B0CSN3"/>
<evidence type="ECO:0000256" key="7">
    <source>
        <dbReference type="ARBA" id="ARBA00022737"/>
    </source>
</evidence>
<evidence type="ECO:0000256" key="10">
    <source>
        <dbReference type="ARBA" id="ARBA00023136"/>
    </source>
</evidence>
<evidence type="ECO:0000313" key="13">
    <source>
        <dbReference type="EnsemblMetazoa" id="LLOJ007882-PA"/>
    </source>
</evidence>
<keyword evidence="14" id="KW-1185">Reference proteome</keyword>
<dbReference type="EMBL" id="AJWK01026310">
    <property type="status" value="NOT_ANNOTATED_CDS"/>
    <property type="molecule type" value="Genomic_DNA"/>
</dbReference>
<evidence type="ECO:0000256" key="4">
    <source>
        <dbReference type="ARBA" id="ARBA00022475"/>
    </source>
</evidence>
<dbReference type="GO" id="GO:0042383">
    <property type="term" value="C:sarcolemma"/>
    <property type="evidence" value="ECO:0007669"/>
    <property type="project" value="UniProtKB-SubCell"/>
</dbReference>
<dbReference type="EnsemblMetazoa" id="LLOJ007882-RA">
    <property type="protein sequence ID" value="LLOJ007882-PA"/>
    <property type="gene ID" value="LLOJ007882"/>
</dbReference>
<dbReference type="FunFam" id="3.30.60.20:FF:000022">
    <property type="entry name" value="SH3 and cysteine-rich domain-containing protein 3 isoform 2"/>
    <property type="match status" value="1"/>
</dbReference>
<evidence type="ECO:0000259" key="12">
    <source>
        <dbReference type="PROSITE" id="PS50081"/>
    </source>
</evidence>
<organism evidence="13 14">
    <name type="scientific">Lutzomyia longipalpis</name>
    <name type="common">Sand fly</name>
    <dbReference type="NCBI Taxonomy" id="7200"/>
    <lineage>
        <taxon>Eukaryota</taxon>
        <taxon>Metazoa</taxon>
        <taxon>Ecdysozoa</taxon>
        <taxon>Arthropoda</taxon>
        <taxon>Hexapoda</taxon>
        <taxon>Insecta</taxon>
        <taxon>Pterygota</taxon>
        <taxon>Neoptera</taxon>
        <taxon>Endopterygota</taxon>
        <taxon>Diptera</taxon>
        <taxon>Nematocera</taxon>
        <taxon>Psychodoidea</taxon>
        <taxon>Psychodidae</taxon>
        <taxon>Lutzomyia</taxon>
        <taxon>Lutzomyia</taxon>
    </lineage>
</organism>
<feature type="compositionally biased region" description="Polar residues" evidence="11">
    <location>
        <begin position="7"/>
        <end position="16"/>
    </location>
</feature>
<dbReference type="SUPFAM" id="SSF57889">
    <property type="entry name" value="Cysteine-rich domain"/>
    <property type="match status" value="2"/>
</dbReference>
<keyword evidence="7" id="KW-0677">Repeat</keyword>
<proteinExistence type="predicted"/>
<name>A0A1B0CSN3_LUTLO</name>
<evidence type="ECO:0000256" key="8">
    <source>
        <dbReference type="ARBA" id="ARBA00022771"/>
    </source>
</evidence>
<feature type="domain" description="Phorbol-ester/DAG-type" evidence="12">
    <location>
        <begin position="41"/>
        <end position="91"/>
    </location>
</feature>
<evidence type="ECO:0000256" key="6">
    <source>
        <dbReference type="ARBA" id="ARBA00022723"/>
    </source>
</evidence>
<comment type="subcellular location">
    <subcellularLocation>
        <location evidence="1">Cell membrane</location>
        <location evidence="1">Sarcolemma</location>
        <topology evidence="1">Peripheral membrane protein</topology>
        <orientation evidence="1">Cytoplasmic side</orientation>
    </subcellularLocation>
    <subcellularLocation>
        <location evidence="2">Cytoplasm</location>
    </subcellularLocation>
</comment>
<dbReference type="InterPro" id="IPR002219">
    <property type="entry name" value="PKC_DAG/PE"/>
</dbReference>
<keyword evidence="4" id="KW-1003">Cell membrane</keyword>
<accession>A0A1B0CSN3</accession>
<feature type="region of interest" description="Disordered" evidence="11">
    <location>
        <begin position="1"/>
        <end position="22"/>
    </location>
</feature>
<keyword evidence="10" id="KW-0472">Membrane</keyword>
<feature type="domain" description="Phorbol-ester/DAG-type" evidence="12">
    <location>
        <begin position="109"/>
        <end position="159"/>
    </location>
</feature>
<protein>
    <recommendedName>
        <fullName evidence="12">Phorbol-ester/DAG-type domain-containing protein</fullName>
    </recommendedName>
</protein>
<evidence type="ECO:0000313" key="14">
    <source>
        <dbReference type="Proteomes" id="UP000092461"/>
    </source>
</evidence>
<evidence type="ECO:0000256" key="2">
    <source>
        <dbReference type="ARBA" id="ARBA00004496"/>
    </source>
</evidence>
<dbReference type="GO" id="GO:0007200">
    <property type="term" value="P:phospholipase C-activating G protein-coupled receptor signaling pathway"/>
    <property type="evidence" value="ECO:0007669"/>
    <property type="project" value="TreeGrafter"/>
</dbReference>
<keyword evidence="3" id="KW-0728">SH3 domain</keyword>
<dbReference type="Gene3D" id="3.30.60.20">
    <property type="match status" value="2"/>
</dbReference>
<evidence type="ECO:0000256" key="5">
    <source>
        <dbReference type="ARBA" id="ARBA00022490"/>
    </source>
</evidence>
<dbReference type="Proteomes" id="UP000092461">
    <property type="component" value="Unassembled WGS sequence"/>
</dbReference>
<keyword evidence="6" id="KW-0479">Metal-binding</keyword>
<dbReference type="GO" id="GO:0008270">
    <property type="term" value="F:zinc ion binding"/>
    <property type="evidence" value="ECO:0007669"/>
    <property type="project" value="UniProtKB-KW"/>
</dbReference>
<keyword evidence="9" id="KW-0862">Zinc</keyword>